<organism evidence="2 3">
    <name type="scientific">Undibacterium luofuense</name>
    <dbReference type="NCBI Taxonomy" id="2828733"/>
    <lineage>
        <taxon>Bacteria</taxon>
        <taxon>Pseudomonadati</taxon>
        <taxon>Pseudomonadota</taxon>
        <taxon>Betaproteobacteria</taxon>
        <taxon>Burkholderiales</taxon>
        <taxon>Oxalobacteraceae</taxon>
        <taxon>Undibacterium</taxon>
    </lineage>
</organism>
<keyword evidence="3" id="KW-1185">Reference proteome</keyword>
<name>A0A941I5X8_9BURK</name>
<dbReference type="AlphaFoldDB" id="A0A941I5X8"/>
<dbReference type="RefSeq" id="WP_212686343.1">
    <property type="nucleotide sequence ID" value="NZ_JAGSPN010000001.1"/>
</dbReference>
<gene>
    <name evidence="2" type="ORF">KDM89_02505</name>
</gene>
<evidence type="ECO:0000256" key="1">
    <source>
        <dbReference type="SAM" id="MobiDB-lite"/>
    </source>
</evidence>
<sequence length="60" mass="6980">MKKSQTVRGQLSVKPRNPYALAARQKAAGSHDRHQTVRSLRRSEKQLLNVRVRQRDLNED</sequence>
<feature type="compositionally biased region" description="Basic and acidic residues" evidence="1">
    <location>
        <begin position="29"/>
        <end position="45"/>
    </location>
</feature>
<protein>
    <submittedName>
        <fullName evidence="2">Uncharacterized protein</fullName>
    </submittedName>
</protein>
<dbReference type="Proteomes" id="UP000680067">
    <property type="component" value="Unassembled WGS sequence"/>
</dbReference>
<evidence type="ECO:0000313" key="3">
    <source>
        <dbReference type="Proteomes" id="UP000680067"/>
    </source>
</evidence>
<reference evidence="2" key="1">
    <citation type="submission" date="2021-04" db="EMBL/GenBank/DDBJ databases">
        <title>novel species isolated from subtropical streams in China.</title>
        <authorList>
            <person name="Lu H."/>
        </authorList>
    </citation>
    <scope>NUCLEOTIDE SEQUENCE</scope>
    <source>
        <strain evidence="2">LFS511W</strain>
    </source>
</reference>
<comment type="caution">
    <text evidence="2">The sequence shown here is derived from an EMBL/GenBank/DDBJ whole genome shotgun (WGS) entry which is preliminary data.</text>
</comment>
<proteinExistence type="predicted"/>
<evidence type="ECO:0000313" key="2">
    <source>
        <dbReference type="EMBL" id="MBR7781000.1"/>
    </source>
</evidence>
<dbReference type="EMBL" id="JAGSPN010000001">
    <property type="protein sequence ID" value="MBR7781000.1"/>
    <property type="molecule type" value="Genomic_DNA"/>
</dbReference>
<feature type="region of interest" description="Disordered" evidence="1">
    <location>
        <begin position="1"/>
        <end position="45"/>
    </location>
</feature>
<accession>A0A941I5X8</accession>